<dbReference type="EMBL" id="BARS01052263">
    <property type="protein sequence ID" value="GAG52532.1"/>
    <property type="molecule type" value="Genomic_DNA"/>
</dbReference>
<sequence>MKKSNKIKYYLFEGNSLASKDNLLVYKLSDLGNNKIEASLVGVQDPTTKGQFRSPNRNEPPSYWPSENIFKTIHYGWIIKEITEEEAFELLL</sequence>
<comment type="caution">
    <text evidence="1">The sequence shown here is derived from an EMBL/GenBank/DDBJ whole genome shotgun (WGS) entry which is preliminary data.</text>
</comment>
<organism evidence="1">
    <name type="scientific">marine sediment metagenome</name>
    <dbReference type="NCBI Taxonomy" id="412755"/>
    <lineage>
        <taxon>unclassified sequences</taxon>
        <taxon>metagenomes</taxon>
        <taxon>ecological metagenomes</taxon>
    </lineage>
</organism>
<evidence type="ECO:0000313" key="1">
    <source>
        <dbReference type="EMBL" id="GAG52532.1"/>
    </source>
</evidence>
<accession>X0Z1V8</accession>
<proteinExistence type="predicted"/>
<name>X0Z1V8_9ZZZZ</name>
<reference evidence="1" key="1">
    <citation type="journal article" date="2014" name="Front. Microbiol.">
        <title>High frequency of phylogenetically diverse reductive dehalogenase-homologous genes in deep subseafloor sedimentary metagenomes.</title>
        <authorList>
            <person name="Kawai M."/>
            <person name="Futagami T."/>
            <person name="Toyoda A."/>
            <person name="Takaki Y."/>
            <person name="Nishi S."/>
            <person name="Hori S."/>
            <person name="Arai W."/>
            <person name="Tsubouchi T."/>
            <person name="Morono Y."/>
            <person name="Uchiyama I."/>
            <person name="Ito T."/>
            <person name="Fujiyama A."/>
            <person name="Inagaki F."/>
            <person name="Takami H."/>
        </authorList>
    </citation>
    <scope>NUCLEOTIDE SEQUENCE</scope>
    <source>
        <strain evidence="1">Expedition CK06-06</strain>
    </source>
</reference>
<protein>
    <submittedName>
        <fullName evidence="1">Uncharacterized protein</fullName>
    </submittedName>
</protein>
<dbReference type="AlphaFoldDB" id="X0Z1V8"/>
<gene>
    <name evidence="1" type="ORF">S01H1_77731</name>
</gene>